<gene>
    <name evidence="3" type="ORF">RhiirA1_507624</name>
</gene>
<dbReference type="InterPro" id="IPR000210">
    <property type="entry name" value="BTB/POZ_dom"/>
</dbReference>
<dbReference type="CDD" id="cd18186">
    <property type="entry name" value="BTB_POZ_ZBTB_KLHL-like"/>
    <property type="match status" value="1"/>
</dbReference>
<feature type="compositionally biased region" description="Pro residues" evidence="1">
    <location>
        <begin position="452"/>
        <end position="463"/>
    </location>
</feature>
<dbReference type="EMBL" id="LLXH01000344">
    <property type="protein sequence ID" value="PKC68230.1"/>
    <property type="molecule type" value="Genomic_DNA"/>
</dbReference>
<evidence type="ECO:0000256" key="1">
    <source>
        <dbReference type="SAM" id="MobiDB-lite"/>
    </source>
</evidence>
<feature type="region of interest" description="Disordered" evidence="1">
    <location>
        <begin position="446"/>
        <end position="496"/>
    </location>
</feature>
<reference evidence="3 4" key="1">
    <citation type="submission" date="2017-10" db="EMBL/GenBank/DDBJ databases">
        <title>Extensive intraspecific genome diversity in a model arbuscular mycorrhizal fungus.</title>
        <authorList>
            <person name="Chen E.C.H."/>
            <person name="Morin E."/>
            <person name="Baudet D."/>
            <person name="Noel J."/>
            <person name="Ndikumana S."/>
            <person name="Charron P."/>
            <person name="St-Onge C."/>
            <person name="Giorgi J."/>
            <person name="Grigoriev I.V."/>
            <person name="Roux C."/>
            <person name="Martin F.M."/>
            <person name="Corradi N."/>
        </authorList>
    </citation>
    <scope>NUCLEOTIDE SEQUENCE [LARGE SCALE GENOMIC DNA]</scope>
    <source>
        <strain evidence="3 4">A1</strain>
    </source>
</reference>
<name>A0A2N0RY55_9GLOM</name>
<feature type="compositionally biased region" description="Basic residues" evidence="1">
    <location>
        <begin position="487"/>
        <end position="496"/>
    </location>
</feature>
<accession>A0A2N0RY55</accession>
<dbReference type="PANTHER" id="PTHR45774">
    <property type="entry name" value="BTB/POZ DOMAIN-CONTAINING"/>
    <property type="match status" value="1"/>
</dbReference>
<proteinExistence type="predicted"/>
<dbReference type="VEuPathDB" id="FungiDB:RhiirA1_507624"/>
<dbReference type="Proteomes" id="UP000232688">
    <property type="component" value="Unassembled WGS sequence"/>
</dbReference>
<dbReference type="AlphaFoldDB" id="A0A2N0RY55"/>
<dbReference type="PANTHER" id="PTHR45774:SF3">
    <property type="entry name" value="BTB (POZ) DOMAIN-CONTAINING 2B-RELATED"/>
    <property type="match status" value="1"/>
</dbReference>
<reference evidence="3 4" key="2">
    <citation type="submission" date="2017-10" db="EMBL/GenBank/DDBJ databases">
        <title>Genome analyses suggest a sexual origin of heterokaryosis in a supposedly ancient asexual fungus.</title>
        <authorList>
            <person name="Corradi N."/>
            <person name="Sedzielewska K."/>
            <person name="Noel J."/>
            <person name="Charron P."/>
            <person name="Farinelli L."/>
            <person name="Marton T."/>
            <person name="Kruger M."/>
            <person name="Pelin A."/>
            <person name="Brachmann A."/>
            <person name="Corradi N."/>
        </authorList>
    </citation>
    <scope>NUCLEOTIDE SEQUENCE [LARGE SCALE GENOMIC DNA]</scope>
    <source>
        <strain evidence="3 4">A1</strain>
    </source>
</reference>
<dbReference type="InterPro" id="IPR011333">
    <property type="entry name" value="SKP1/BTB/POZ_sf"/>
</dbReference>
<dbReference type="Gene3D" id="3.30.710.10">
    <property type="entry name" value="Potassium Channel Kv1.1, Chain A"/>
    <property type="match status" value="1"/>
</dbReference>
<protein>
    <recommendedName>
        <fullName evidence="2">BTB domain-containing protein</fullName>
    </recommendedName>
</protein>
<dbReference type="Pfam" id="PF00651">
    <property type="entry name" value="BTB"/>
    <property type="match status" value="1"/>
</dbReference>
<organism evidence="3 4">
    <name type="scientific">Rhizophagus irregularis</name>
    <dbReference type="NCBI Taxonomy" id="588596"/>
    <lineage>
        <taxon>Eukaryota</taxon>
        <taxon>Fungi</taxon>
        <taxon>Fungi incertae sedis</taxon>
        <taxon>Mucoromycota</taxon>
        <taxon>Glomeromycotina</taxon>
        <taxon>Glomeromycetes</taxon>
        <taxon>Glomerales</taxon>
        <taxon>Glomeraceae</taxon>
        <taxon>Rhizophagus</taxon>
    </lineage>
</organism>
<dbReference type="VEuPathDB" id="FungiDB:RhiirFUN_018621"/>
<comment type="caution">
    <text evidence="3">The sequence shown here is derived from an EMBL/GenBank/DDBJ whole genome shotgun (WGS) entry which is preliminary data.</text>
</comment>
<dbReference type="VEuPathDB" id="FungiDB:FUN_019722"/>
<evidence type="ECO:0000313" key="3">
    <source>
        <dbReference type="EMBL" id="PKC68230.1"/>
    </source>
</evidence>
<feature type="domain" description="BTB" evidence="2">
    <location>
        <begin position="25"/>
        <end position="99"/>
    </location>
</feature>
<evidence type="ECO:0000313" key="4">
    <source>
        <dbReference type="Proteomes" id="UP000232688"/>
    </source>
</evidence>
<feature type="compositionally biased region" description="Pro residues" evidence="1">
    <location>
        <begin position="472"/>
        <end position="486"/>
    </location>
</feature>
<sequence length="496" mass="58100">MSTSMELSNILFKEYIKILESGEFSDIEILVGKEPNTKIFRLHTFVLKVCSPYFRIALTNSNWVKIENNIIKFKKPNISVKVFEIITRYIYGGELKLVNDNVKTNVELMIAADELCLDELCTYTEDFLLNNRESLKSNLVLLLHVTTEFDQFTRISQFYKETYRQNPSLIFKAKDFTDIKREFLLELLIKNNHSLKPIEIWDKLSAWVIVQSDELSSNITNWTDDNVKTFADELCLSDLCIYIEKCLLKNVELLKQNFVLIQDISNKFTQFIYLSQFYNDTFQKDPSLIFKANDFTTIKKEILLDIIANKNHFLNPIEIWDKLMEWAIDQSNELPSDVTKWTDINVTIFKKLIQPFLSHINFQEITRVDFFQKIKPFKNVFDDKFYIKILEHYSFNNIHDELMNSPEFISEPSMPFFISPPSSPLMPNNSNRNYNYIPGRSRSMRSVRFNSIPPPPPPSPPVSQPISQSMPHIPPPPIRYPLPGPRPHFRGRGGRF</sequence>
<evidence type="ECO:0000259" key="2">
    <source>
        <dbReference type="PROSITE" id="PS50097"/>
    </source>
</evidence>
<dbReference type="SMART" id="SM00225">
    <property type="entry name" value="BTB"/>
    <property type="match status" value="1"/>
</dbReference>
<dbReference type="SUPFAM" id="SSF54695">
    <property type="entry name" value="POZ domain"/>
    <property type="match status" value="1"/>
</dbReference>
<dbReference type="PROSITE" id="PS50097">
    <property type="entry name" value="BTB"/>
    <property type="match status" value="1"/>
</dbReference>